<proteinExistence type="predicted"/>
<organism evidence="1 2">
    <name type="scientific">Dufourea novaeangliae</name>
    <name type="common">Sweat bee</name>
    <dbReference type="NCBI Taxonomy" id="178035"/>
    <lineage>
        <taxon>Eukaryota</taxon>
        <taxon>Metazoa</taxon>
        <taxon>Ecdysozoa</taxon>
        <taxon>Arthropoda</taxon>
        <taxon>Hexapoda</taxon>
        <taxon>Insecta</taxon>
        <taxon>Pterygota</taxon>
        <taxon>Neoptera</taxon>
        <taxon>Endopterygota</taxon>
        <taxon>Hymenoptera</taxon>
        <taxon>Apocrita</taxon>
        <taxon>Aculeata</taxon>
        <taxon>Apoidea</taxon>
        <taxon>Anthophila</taxon>
        <taxon>Halictidae</taxon>
        <taxon>Rophitinae</taxon>
        <taxon>Dufourea</taxon>
    </lineage>
</organism>
<reference evidence="1 2" key="1">
    <citation type="submission" date="2015-07" db="EMBL/GenBank/DDBJ databases">
        <title>The genome of Dufourea novaeangliae.</title>
        <authorList>
            <person name="Pan H."/>
            <person name="Kapheim K."/>
        </authorList>
    </citation>
    <scope>NUCLEOTIDE SEQUENCE [LARGE SCALE GENOMIC DNA]</scope>
    <source>
        <strain evidence="1">0120121106</strain>
        <tissue evidence="1">Whole body</tissue>
    </source>
</reference>
<name>A0A154PCN8_DUFNO</name>
<dbReference type="OrthoDB" id="8028904at2759"/>
<evidence type="ECO:0000313" key="2">
    <source>
        <dbReference type="Proteomes" id="UP000076502"/>
    </source>
</evidence>
<dbReference type="Gene3D" id="3.30.420.10">
    <property type="entry name" value="Ribonuclease H-like superfamily/Ribonuclease H"/>
    <property type="match status" value="1"/>
</dbReference>
<protein>
    <submittedName>
        <fullName evidence="1">Uncharacterized protein</fullName>
    </submittedName>
</protein>
<accession>A0A154PCN8</accession>
<dbReference type="EMBL" id="KQ434871">
    <property type="protein sequence ID" value="KZC09612.1"/>
    <property type="molecule type" value="Genomic_DNA"/>
</dbReference>
<dbReference type="InterPro" id="IPR036397">
    <property type="entry name" value="RNaseH_sf"/>
</dbReference>
<dbReference type="AlphaFoldDB" id="A0A154PCN8"/>
<dbReference type="GO" id="GO:0003676">
    <property type="term" value="F:nucleic acid binding"/>
    <property type="evidence" value="ECO:0007669"/>
    <property type="project" value="InterPro"/>
</dbReference>
<evidence type="ECO:0000313" key="1">
    <source>
        <dbReference type="EMBL" id="KZC09612.1"/>
    </source>
</evidence>
<dbReference type="PANTHER" id="PTHR47326:SF1">
    <property type="entry name" value="HTH PSQ-TYPE DOMAIN-CONTAINING PROTEIN"/>
    <property type="match status" value="1"/>
</dbReference>
<dbReference type="Proteomes" id="UP000076502">
    <property type="component" value="Unassembled WGS sequence"/>
</dbReference>
<sequence length="68" mass="8059">MPLDYFLWTTLKDMVYRKPTTTPENIEKRIREACSMLATETIQSLVSSLINRLHQCINVNGHYFEQLR</sequence>
<gene>
    <name evidence="1" type="ORF">WN55_01049</name>
</gene>
<keyword evidence="2" id="KW-1185">Reference proteome</keyword>
<dbReference type="PANTHER" id="PTHR47326">
    <property type="entry name" value="TRANSPOSABLE ELEMENT TC3 TRANSPOSASE-LIKE PROTEIN"/>
    <property type="match status" value="1"/>
</dbReference>